<protein>
    <recommendedName>
        <fullName evidence="4">Tafazzin</fullName>
    </recommendedName>
</protein>
<evidence type="ECO:0000256" key="1">
    <source>
        <dbReference type="SAM" id="MobiDB-lite"/>
    </source>
</evidence>
<feature type="compositionally biased region" description="Low complexity" evidence="1">
    <location>
        <begin position="53"/>
        <end position="71"/>
    </location>
</feature>
<feature type="compositionally biased region" description="Low complexity" evidence="1">
    <location>
        <begin position="294"/>
        <end position="305"/>
    </location>
</feature>
<feature type="region of interest" description="Disordered" evidence="1">
    <location>
        <begin position="143"/>
        <end position="198"/>
    </location>
</feature>
<accession>A0ABR3YXK6</accession>
<dbReference type="Proteomes" id="UP001583186">
    <property type="component" value="Unassembled WGS sequence"/>
</dbReference>
<feature type="compositionally biased region" description="Polar residues" evidence="1">
    <location>
        <begin position="12"/>
        <end position="29"/>
    </location>
</feature>
<name>A0ABR3YXK6_9PEZI</name>
<feature type="region of interest" description="Disordered" evidence="1">
    <location>
        <begin position="1"/>
        <end position="88"/>
    </location>
</feature>
<reference evidence="2 3" key="1">
    <citation type="journal article" date="2024" name="IMA Fungus">
        <title>IMA Genome - F19 : A genome assembly and annotation guide to empower mycologists, including annotated draft genome sequences of Ceratocystis pirilliformis, Diaporthe australafricana, Fusarium ophioides, Paecilomyces lecythidis, and Sporothrix stenoceras.</title>
        <authorList>
            <person name="Aylward J."/>
            <person name="Wilson A.M."/>
            <person name="Visagie C.M."/>
            <person name="Spraker J."/>
            <person name="Barnes I."/>
            <person name="Buitendag C."/>
            <person name="Ceriani C."/>
            <person name="Del Mar Angel L."/>
            <person name="du Plessis D."/>
            <person name="Fuchs T."/>
            <person name="Gasser K."/>
            <person name="Kramer D."/>
            <person name="Li W."/>
            <person name="Munsamy K."/>
            <person name="Piso A."/>
            <person name="Price J.L."/>
            <person name="Sonnekus B."/>
            <person name="Thomas C."/>
            <person name="van der Nest A."/>
            <person name="van Dijk A."/>
            <person name="van Heerden A."/>
            <person name="van Vuuren N."/>
            <person name="Yilmaz N."/>
            <person name="Duong T.A."/>
            <person name="van der Merwe N.A."/>
            <person name="Wingfield M.J."/>
            <person name="Wingfield B.D."/>
        </authorList>
    </citation>
    <scope>NUCLEOTIDE SEQUENCE [LARGE SCALE GENOMIC DNA]</scope>
    <source>
        <strain evidence="2 3">CMW 5346</strain>
    </source>
</reference>
<feature type="compositionally biased region" description="Acidic residues" evidence="1">
    <location>
        <begin position="317"/>
        <end position="326"/>
    </location>
</feature>
<evidence type="ECO:0008006" key="4">
    <source>
        <dbReference type="Google" id="ProtNLM"/>
    </source>
</evidence>
<feature type="region of interest" description="Disordered" evidence="1">
    <location>
        <begin position="294"/>
        <end position="333"/>
    </location>
</feature>
<sequence length="632" mass="67314">MTKKRHWGMYSKPQSTAPHSLESSGLQSNLHHEEPQSRNVNDLLANLRRTTLSPSAGGSSSNGGSSHGPNGQVAGASSRLSPIPVVTPSVPPEVAQILLPSPPNGDGGQANGAGIVGGAVHRGVGGLGGASAGAAGGANGLAAAGGGAGGAGERRRRPAGPAPPPSWLAQSRHNPRHGLRTPGRNGVSGSNSDQKGGHRRRYASGIAFGHHAGEAMPGIVHPARGSLVDVVLRRIVLEWTTQKQYNHYHLIYLQGPLRAALVSYLGQLSGDEDDNGKSIGKGATIKDLRALLLNPTPLSSPNGSPQPGHKAGGESDAGSDTDEELEPLPSPSTMNEDFRYLDLTWSMGHSISIREVNELLFLGRNTATATRDRLRDSGRQADSELLESWDAPGIVSPPRPLLPNLTHLSLALTPDRSPSSVSWRQLLSFATHLPMLTHLSLAYWPEPTLTPNAKFATVDSPLGRRFQYGGTGAYSHSLDNDWAEAVLLMRKLSKALYGLEYLDLTGCASWLPALMYKVDNGQVDWVGNWGKMTTLVLNYGVSNEYDRLSEAIIEANRPPTPEQAAPGTADLPAAMRQRLMAPSQPQLPLGEVARRINASSEARLIEGHIRQQRAGRGRFITVVYDRQPEAAR</sequence>
<evidence type="ECO:0000313" key="3">
    <source>
        <dbReference type="Proteomes" id="UP001583186"/>
    </source>
</evidence>
<comment type="caution">
    <text evidence="2">The sequence shown here is derived from an EMBL/GenBank/DDBJ whole genome shotgun (WGS) entry which is preliminary data.</text>
</comment>
<dbReference type="EMBL" id="JAWCUI010000039">
    <property type="protein sequence ID" value="KAL1893121.1"/>
    <property type="molecule type" value="Genomic_DNA"/>
</dbReference>
<evidence type="ECO:0000313" key="2">
    <source>
        <dbReference type="EMBL" id="KAL1893121.1"/>
    </source>
</evidence>
<gene>
    <name evidence="2" type="ORF">Sste5346_006552</name>
</gene>
<keyword evidence="3" id="KW-1185">Reference proteome</keyword>
<proteinExistence type="predicted"/>
<organism evidence="2 3">
    <name type="scientific">Sporothrix stenoceras</name>
    <dbReference type="NCBI Taxonomy" id="5173"/>
    <lineage>
        <taxon>Eukaryota</taxon>
        <taxon>Fungi</taxon>
        <taxon>Dikarya</taxon>
        <taxon>Ascomycota</taxon>
        <taxon>Pezizomycotina</taxon>
        <taxon>Sordariomycetes</taxon>
        <taxon>Sordariomycetidae</taxon>
        <taxon>Ophiostomatales</taxon>
        <taxon>Ophiostomataceae</taxon>
        <taxon>Sporothrix</taxon>
    </lineage>
</organism>